<keyword evidence="3" id="KW-1185">Reference proteome</keyword>
<organism evidence="2 3">
    <name type="scientific">Fusarium redolens</name>
    <dbReference type="NCBI Taxonomy" id="48865"/>
    <lineage>
        <taxon>Eukaryota</taxon>
        <taxon>Fungi</taxon>
        <taxon>Dikarya</taxon>
        <taxon>Ascomycota</taxon>
        <taxon>Pezizomycotina</taxon>
        <taxon>Sordariomycetes</taxon>
        <taxon>Hypocreomycetidae</taxon>
        <taxon>Hypocreales</taxon>
        <taxon>Nectriaceae</taxon>
        <taxon>Fusarium</taxon>
        <taxon>Fusarium redolens species complex</taxon>
    </lineage>
</organism>
<dbReference type="Proteomes" id="UP000720189">
    <property type="component" value="Unassembled WGS sequence"/>
</dbReference>
<evidence type="ECO:0000313" key="2">
    <source>
        <dbReference type="EMBL" id="KAH7267608.1"/>
    </source>
</evidence>
<feature type="region of interest" description="Disordered" evidence="1">
    <location>
        <begin position="1"/>
        <end position="36"/>
    </location>
</feature>
<evidence type="ECO:0000256" key="1">
    <source>
        <dbReference type="SAM" id="MobiDB-lite"/>
    </source>
</evidence>
<sequence>MSWTRKKTIGPVPPPPSFTPRFPESYTKKRASNNGRGTDDALAVTRILEAADIPCCMVGTCALIFYGAGRLRHHWEICVPTHLVDKAAALLQGEPHSATYHLAEPWDHPSSSLLHTWHRFKHNETDFYFVLVPDRDVHIVCEPSNFTRSLRGLPYPKLDVFIQSCLDSGDELQLCDVIDGTDLPEEWGEENLELDGTNDVEWADDVNRRGREYEGGKYLHWSPFAFGHPRSRRAMWQSYVRSKKDRLDWTKPSHVFTTQYHIIDTPDSWTVLSDDY</sequence>
<reference evidence="2" key="1">
    <citation type="journal article" date="2021" name="Nat. Commun.">
        <title>Genetic determinants of endophytism in the Arabidopsis root mycobiome.</title>
        <authorList>
            <person name="Mesny F."/>
            <person name="Miyauchi S."/>
            <person name="Thiergart T."/>
            <person name="Pickel B."/>
            <person name="Atanasova L."/>
            <person name="Karlsson M."/>
            <person name="Huettel B."/>
            <person name="Barry K.W."/>
            <person name="Haridas S."/>
            <person name="Chen C."/>
            <person name="Bauer D."/>
            <person name="Andreopoulos W."/>
            <person name="Pangilinan J."/>
            <person name="LaButti K."/>
            <person name="Riley R."/>
            <person name="Lipzen A."/>
            <person name="Clum A."/>
            <person name="Drula E."/>
            <person name="Henrissat B."/>
            <person name="Kohler A."/>
            <person name="Grigoriev I.V."/>
            <person name="Martin F.M."/>
            <person name="Hacquard S."/>
        </authorList>
    </citation>
    <scope>NUCLEOTIDE SEQUENCE</scope>
    <source>
        <strain evidence="2">MPI-CAGE-AT-0023</strain>
    </source>
</reference>
<accession>A0A9P9R6X4</accession>
<evidence type="ECO:0000313" key="3">
    <source>
        <dbReference type="Proteomes" id="UP000720189"/>
    </source>
</evidence>
<name>A0A9P9R6X4_FUSRE</name>
<dbReference type="GeneID" id="70221630"/>
<dbReference type="AlphaFoldDB" id="A0A9P9R6X4"/>
<comment type="caution">
    <text evidence="2">The sequence shown here is derived from an EMBL/GenBank/DDBJ whole genome shotgun (WGS) entry which is preliminary data.</text>
</comment>
<dbReference type="RefSeq" id="XP_046055427.1">
    <property type="nucleotide sequence ID" value="XM_046191676.1"/>
</dbReference>
<protein>
    <submittedName>
        <fullName evidence="2">Uncharacterized protein</fullName>
    </submittedName>
</protein>
<dbReference type="EMBL" id="JAGMUX010000002">
    <property type="protein sequence ID" value="KAH7267608.1"/>
    <property type="molecule type" value="Genomic_DNA"/>
</dbReference>
<gene>
    <name evidence="2" type="ORF">BKA55DRAFT_556171</name>
</gene>
<dbReference type="OrthoDB" id="3259529at2759"/>
<proteinExistence type="predicted"/>